<gene>
    <name evidence="5" type="ORF">PanWU01x14_042960</name>
</gene>
<keyword evidence="3" id="KW-0408">Iron</keyword>
<keyword evidence="1" id="KW-0479">Metal-binding</keyword>
<dbReference type="Gene3D" id="2.60.120.330">
    <property type="entry name" value="B-lactam Antibiotic, Isopenicillin N Synthase, Chain"/>
    <property type="match status" value="1"/>
</dbReference>
<dbReference type="EMBL" id="JXTB01000024">
    <property type="protein sequence ID" value="PON75329.1"/>
    <property type="molecule type" value="Genomic_DNA"/>
</dbReference>
<accession>A0A2P5DPZ0</accession>
<sequence length="87" mass="9939">MKVIACHYYPECPEPELTVGITPHANNSLLTMVAQYQTRGLQFLHENKYWVDAQPILGALVVNIRDLLQRGGTRRRAMKTTGDDEQR</sequence>
<dbReference type="InterPro" id="IPR027443">
    <property type="entry name" value="IPNS-like_sf"/>
</dbReference>
<dbReference type="OrthoDB" id="288590at2759"/>
<keyword evidence="2" id="KW-0847">Vitamin C</keyword>
<organism evidence="5 6">
    <name type="scientific">Parasponia andersonii</name>
    <name type="common">Sponia andersonii</name>
    <dbReference type="NCBI Taxonomy" id="3476"/>
    <lineage>
        <taxon>Eukaryota</taxon>
        <taxon>Viridiplantae</taxon>
        <taxon>Streptophyta</taxon>
        <taxon>Embryophyta</taxon>
        <taxon>Tracheophyta</taxon>
        <taxon>Spermatophyta</taxon>
        <taxon>Magnoliopsida</taxon>
        <taxon>eudicotyledons</taxon>
        <taxon>Gunneridae</taxon>
        <taxon>Pentapetalae</taxon>
        <taxon>rosids</taxon>
        <taxon>fabids</taxon>
        <taxon>Rosales</taxon>
        <taxon>Cannabaceae</taxon>
        <taxon>Parasponia</taxon>
    </lineage>
</organism>
<protein>
    <submittedName>
        <fullName evidence="5">Isopenicillin N synthase-like</fullName>
    </submittedName>
</protein>
<dbReference type="GO" id="GO:0046872">
    <property type="term" value="F:metal ion binding"/>
    <property type="evidence" value="ECO:0007669"/>
    <property type="project" value="UniProtKB-KW"/>
</dbReference>
<reference evidence="6" key="1">
    <citation type="submission" date="2016-06" db="EMBL/GenBank/DDBJ databases">
        <title>Parallel loss of symbiosis genes in relatives of nitrogen-fixing non-legume Parasponia.</title>
        <authorList>
            <person name="Van Velzen R."/>
            <person name="Holmer R."/>
            <person name="Bu F."/>
            <person name="Rutten L."/>
            <person name="Van Zeijl A."/>
            <person name="Liu W."/>
            <person name="Santuari L."/>
            <person name="Cao Q."/>
            <person name="Sharma T."/>
            <person name="Shen D."/>
            <person name="Roswanjaya Y."/>
            <person name="Wardhani T."/>
            <person name="Kalhor M.S."/>
            <person name="Jansen J."/>
            <person name="Van den Hoogen J."/>
            <person name="Gungor B."/>
            <person name="Hartog M."/>
            <person name="Hontelez J."/>
            <person name="Verver J."/>
            <person name="Yang W.-C."/>
            <person name="Schijlen E."/>
            <person name="Repin R."/>
            <person name="Schilthuizen M."/>
            <person name="Schranz E."/>
            <person name="Heidstra R."/>
            <person name="Miyata K."/>
            <person name="Fedorova E."/>
            <person name="Kohlen W."/>
            <person name="Bisseling T."/>
            <person name="Smit S."/>
            <person name="Geurts R."/>
        </authorList>
    </citation>
    <scope>NUCLEOTIDE SEQUENCE [LARGE SCALE GENOMIC DNA]</scope>
    <source>
        <strain evidence="6">cv. WU1-14</strain>
    </source>
</reference>
<dbReference type="SUPFAM" id="SSF51197">
    <property type="entry name" value="Clavaminate synthase-like"/>
    <property type="match status" value="1"/>
</dbReference>
<evidence type="ECO:0000256" key="1">
    <source>
        <dbReference type="ARBA" id="ARBA00022723"/>
    </source>
</evidence>
<dbReference type="Pfam" id="PF03171">
    <property type="entry name" value="2OG-FeII_Oxy"/>
    <property type="match status" value="1"/>
</dbReference>
<dbReference type="Proteomes" id="UP000237105">
    <property type="component" value="Unassembled WGS sequence"/>
</dbReference>
<dbReference type="AlphaFoldDB" id="A0A2P5DPZ0"/>
<dbReference type="InterPro" id="IPR005123">
    <property type="entry name" value="Oxoglu/Fe-dep_dioxygenase_dom"/>
</dbReference>
<comment type="caution">
    <text evidence="5">The sequence shown here is derived from an EMBL/GenBank/DDBJ whole genome shotgun (WGS) entry which is preliminary data.</text>
</comment>
<feature type="domain" description="Fe2OG dioxygenase" evidence="4">
    <location>
        <begin position="1"/>
        <end position="87"/>
    </location>
</feature>
<evidence type="ECO:0000256" key="2">
    <source>
        <dbReference type="ARBA" id="ARBA00022896"/>
    </source>
</evidence>
<dbReference type="InterPro" id="IPR050295">
    <property type="entry name" value="Plant_2OG-oxidoreductases"/>
</dbReference>
<dbReference type="PROSITE" id="PS51471">
    <property type="entry name" value="FE2OG_OXY"/>
    <property type="match status" value="1"/>
</dbReference>
<evidence type="ECO:0000259" key="4">
    <source>
        <dbReference type="PROSITE" id="PS51471"/>
    </source>
</evidence>
<name>A0A2P5DPZ0_PARAD</name>
<keyword evidence="6" id="KW-1185">Reference proteome</keyword>
<dbReference type="GO" id="GO:0031418">
    <property type="term" value="F:L-ascorbic acid binding"/>
    <property type="evidence" value="ECO:0007669"/>
    <property type="project" value="UniProtKB-KW"/>
</dbReference>
<dbReference type="InterPro" id="IPR044861">
    <property type="entry name" value="IPNS-like_FE2OG_OXY"/>
</dbReference>
<evidence type="ECO:0000256" key="3">
    <source>
        <dbReference type="ARBA" id="ARBA00023004"/>
    </source>
</evidence>
<evidence type="ECO:0000313" key="5">
    <source>
        <dbReference type="EMBL" id="PON75329.1"/>
    </source>
</evidence>
<proteinExistence type="predicted"/>
<evidence type="ECO:0000313" key="6">
    <source>
        <dbReference type="Proteomes" id="UP000237105"/>
    </source>
</evidence>
<dbReference type="PANTHER" id="PTHR47991">
    <property type="entry name" value="OXOGLUTARATE/IRON-DEPENDENT DIOXYGENASE"/>
    <property type="match status" value="1"/>
</dbReference>